<name>A0A0A5GED9_9BACI</name>
<dbReference type="Proteomes" id="UP000030403">
    <property type="component" value="Unassembled WGS sequence"/>
</dbReference>
<dbReference type="Pfam" id="PF00269">
    <property type="entry name" value="SASP"/>
    <property type="match status" value="1"/>
</dbReference>
<proteinExistence type="predicted"/>
<dbReference type="GO" id="GO:0006265">
    <property type="term" value="P:DNA topological change"/>
    <property type="evidence" value="ECO:0007669"/>
    <property type="project" value="InterPro"/>
</dbReference>
<dbReference type="PANTHER" id="PTHR36107:SF1">
    <property type="entry name" value="SMALL, ACID-SOLUBLE SPORE PROTEIN A"/>
    <property type="match status" value="1"/>
</dbReference>
<dbReference type="eggNOG" id="ENOG50330BM">
    <property type="taxonomic scope" value="Bacteria"/>
</dbReference>
<reference evidence="2 3" key="1">
    <citation type="submission" date="2013-08" db="EMBL/GenBank/DDBJ databases">
        <authorList>
            <person name="Huang J."/>
            <person name="Wang G."/>
        </authorList>
    </citation>
    <scope>NUCLEOTIDE SEQUENCE [LARGE SCALE GENOMIC DNA]</scope>
    <source>
        <strain evidence="2 3">BH030004</strain>
    </source>
</reference>
<dbReference type="InterPro" id="IPR001448">
    <property type="entry name" value="SASP_alpha/beta-type"/>
</dbReference>
<accession>A0A0A5GED9</accession>
<sequence>MARRNKILVPEARDGLDQLKAKLSGSKDPNQTKYEVAEEQDVPLKRGYNGDLRSKEAGKVGGQIGGSMVRELVKMAQQNLGEKK</sequence>
<dbReference type="RefSeq" id="WP_027445596.1">
    <property type="nucleotide sequence ID" value="NZ_AULJ01000012.1"/>
</dbReference>
<organism evidence="2 3">
    <name type="scientific">Pontibacillus marinus BH030004 = DSM 16465</name>
    <dbReference type="NCBI Taxonomy" id="1385511"/>
    <lineage>
        <taxon>Bacteria</taxon>
        <taxon>Bacillati</taxon>
        <taxon>Bacillota</taxon>
        <taxon>Bacilli</taxon>
        <taxon>Bacillales</taxon>
        <taxon>Bacillaceae</taxon>
        <taxon>Pontibacillus</taxon>
    </lineage>
</organism>
<dbReference type="InterPro" id="IPR038300">
    <property type="entry name" value="SASP_sf_alpha/beta"/>
</dbReference>
<keyword evidence="3" id="KW-1185">Reference proteome</keyword>
<dbReference type="GO" id="GO:0003690">
    <property type="term" value="F:double-stranded DNA binding"/>
    <property type="evidence" value="ECO:0007669"/>
    <property type="project" value="InterPro"/>
</dbReference>
<evidence type="ECO:0000313" key="3">
    <source>
        <dbReference type="Proteomes" id="UP000030403"/>
    </source>
</evidence>
<dbReference type="OrthoDB" id="1683773at2"/>
<evidence type="ECO:0000313" key="2">
    <source>
        <dbReference type="EMBL" id="KGX89573.1"/>
    </source>
</evidence>
<evidence type="ECO:0000256" key="1">
    <source>
        <dbReference type="ARBA" id="ARBA00003863"/>
    </source>
</evidence>
<dbReference type="STRING" id="1385511.GCA_000425225_01243"/>
<gene>
    <name evidence="2" type="ORF">N783_05650</name>
</gene>
<dbReference type="InterPro" id="IPR050847">
    <property type="entry name" value="SASP_DNA-binding"/>
</dbReference>
<dbReference type="EMBL" id="AVPF01000014">
    <property type="protein sequence ID" value="KGX89573.1"/>
    <property type="molecule type" value="Genomic_DNA"/>
</dbReference>
<dbReference type="PANTHER" id="PTHR36107">
    <property type="entry name" value="SMALL, ACID-SOLUBLE SPORE PROTEIN A"/>
    <property type="match status" value="1"/>
</dbReference>
<dbReference type="AlphaFoldDB" id="A0A0A5GED9"/>
<comment type="function">
    <text evidence="1">SASP are bound to spore DNA. They are double-stranded DNA-binding proteins that cause DNA to change to an a-like conformation. They protect the DNA backbone from chemical and enzymatic cleavage and are thus involved in dormant spore's high resistance to UV light.</text>
</comment>
<dbReference type="Gene3D" id="6.10.10.80">
    <property type="entry name" value="Small, acid-soluble spore protein, alpha/beta type-like"/>
    <property type="match status" value="1"/>
</dbReference>
<protein>
    <submittedName>
        <fullName evidence="2">Small, acid-soluble spore protein, alpha/beta type</fullName>
    </submittedName>
</protein>
<comment type="caution">
    <text evidence="2">The sequence shown here is derived from an EMBL/GenBank/DDBJ whole genome shotgun (WGS) entry which is preliminary data.</text>
</comment>